<evidence type="ECO:0000313" key="3">
    <source>
        <dbReference type="Proteomes" id="UP000004410"/>
    </source>
</evidence>
<evidence type="ECO:0000313" key="2">
    <source>
        <dbReference type="EMBL" id="EDN78429.1"/>
    </source>
</evidence>
<dbReference type="NCBIfam" id="NF033516">
    <property type="entry name" value="transpos_IS3"/>
    <property type="match status" value="1"/>
</dbReference>
<dbReference type="SUPFAM" id="SSF53098">
    <property type="entry name" value="Ribonuclease H-like"/>
    <property type="match status" value="1"/>
</dbReference>
<evidence type="ECO:0000259" key="1">
    <source>
        <dbReference type="PROSITE" id="PS50994"/>
    </source>
</evidence>
<dbReference type="PaxDb" id="411470-RUMGNA_01166"/>
<reference evidence="2 3" key="2">
    <citation type="submission" date="2007-06" db="EMBL/GenBank/DDBJ databases">
        <title>Draft genome sequence of Ruminococcus gnavus (ATCC 29149).</title>
        <authorList>
            <person name="Sudarsanam P."/>
            <person name="Ley R."/>
            <person name="Guruge J."/>
            <person name="Turnbaugh P.J."/>
            <person name="Mahowald M."/>
            <person name="Liep D."/>
            <person name="Gordon J."/>
        </authorList>
    </citation>
    <scope>NUCLEOTIDE SEQUENCE [LARGE SCALE GENOMIC DNA]</scope>
    <source>
        <strain evidence="2 3">ATCC 29149</strain>
    </source>
</reference>
<name>A7B0U0_MEDG7</name>
<dbReference type="Pfam" id="PF13333">
    <property type="entry name" value="rve_2"/>
    <property type="match status" value="1"/>
</dbReference>
<dbReference type="InterPro" id="IPR036397">
    <property type="entry name" value="RNaseH_sf"/>
</dbReference>
<dbReference type="eggNOG" id="COG2801">
    <property type="taxonomic scope" value="Bacteria"/>
</dbReference>
<dbReference type="GO" id="GO:0015074">
    <property type="term" value="P:DNA integration"/>
    <property type="evidence" value="ECO:0007669"/>
    <property type="project" value="InterPro"/>
</dbReference>
<dbReference type="Pfam" id="PF00665">
    <property type="entry name" value="rve"/>
    <property type="match status" value="1"/>
</dbReference>
<organism evidence="2 3">
    <name type="scientific">Mediterraneibacter gnavus (strain ATCC 29149 / DSM 114966 / JCM 6515 / VPI C7-9)</name>
    <name type="common">Ruminococcus gnavus</name>
    <dbReference type="NCBI Taxonomy" id="411470"/>
    <lineage>
        <taxon>Bacteria</taxon>
        <taxon>Bacillati</taxon>
        <taxon>Bacillota</taxon>
        <taxon>Clostridia</taxon>
        <taxon>Lachnospirales</taxon>
        <taxon>Lachnospiraceae</taxon>
        <taxon>Mediterraneibacter</taxon>
    </lineage>
</organism>
<sequence length="219" mass="25885">MRIFLKRQEISLSKTTVHKYMNQILGLHARIMRKKPAYVHGTKNKIFPNLLKQDFHCTEPNRIWCTDFTYIRMRNGKMRYNCSILDLYDRSIVATLNSDYINTELAKATLEKALMEEKPEKGLILHSDQGCQFTSWGFINYCESRGICQSMSKAGCPYDNAPMERFYNTLKNELIYPNHFYDAASLDEALNRYVYVWYNHVRPHSYNDWKTPFEARYAG</sequence>
<dbReference type="Gene3D" id="3.30.420.10">
    <property type="entry name" value="Ribonuclease H-like superfamily/Ribonuclease H"/>
    <property type="match status" value="1"/>
</dbReference>
<dbReference type="InterPro" id="IPR012337">
    <property type="entry name" value="RNaseH-like_sf"/>
</dbReference>
<dbReference type="InterPro" id="IPR001584">
    <property type="entry name" value="Integrase_cat-core"/>
</dbReference>
<dbReference type="GO" id="GO:0003676">
    <property type="term" value="F:nucleic acid binding"/>
    <property type="evidence" value="ECO:0007669"/>
    <property type="project" value="InterPro"/>
</dbReference>
<comment type="caution">
    <text evidence="2">The sequence shown here is derived from an EMBL/GenBank/DDBJ whole genome shotgun (WGS) entry which is preliminary data.</text>
</comment>
<dbReference type="AlphaFoldDB" id="A7B0U0"/>
<dbReference type="InterPro" id="IPR048020">
    <property type="entry name" value="Transpos_IS3"/>
</dbReference>
<protein>
    <submittedName>
        <fullName evidence="2">Integrase core domain protein</fullName>
    </submittedName>
</protein>
<dbReference type="PANTHER" id="PTHR46889:SF4">
    <property type="entry name" value="TRANSPOSASE INSO FOR INSERTION SEQUENCE ELEMENT IS911B-RELATED"/>
    <property type="match status" value="1"/>
</dbReference>
<feature type="domain" description="Integrase catalytic" evidence="1">
    <location>
        <begin position="56"/>
        <end position="219"/>
    </location>
</feature>
<accession>A7B0U0</accession>
<proteinExistence type="predicted"/>
<dbReference type="InterPro" id="IPR050900">
    <property type="entry name" value="Transposase_IS3/IS150/IS904"/>
</dbReference>
<dbReference type="Proteomes" id="UP000004410">
    <property type="component" value="Unassembled WGS sequence"/>
</dbReference>
<dbReference type="PROSITE" id="PS50994">
    <property type="entry name" value="INTEGRASE"/>
    <property type="match status" value="1"/>
</dbReference>
<gene>
    <name evidence="2" type="ORF">RUMGNA_01166</name>
</gene>
<dbReference type="PANTHER" id="PTHR46889">
    <property type="entry name" value="TRANSPOSASE INSF FOR INSERTION SEQUENCE IS3B-RELATED"/>
    <property type="match status" value="1"/>
</dbReference>
<reference evidence="2 3" key="1">
    <citation type="submission" date="2007-04" db="EMBL/GenBank/DDBJ databases">
        <authorList>
            <person name="Fulton L."/>
            <person name="Clifton S."/>
            <person name="Fulton B."/>
            <person name="Xu J."/>
            <person name="Minx P."/>
            <person name="Pepin K.H."/>
            <person name="Johnson M."/>
            <person name="Thiruvilangam P."/>
            <person name="Bhonagiri V."/>
            <person name="Nash W.E."/>
            <person name="Mardis E.R."/>
            <person name="Wilson R.K."/>
        </authorList>
    </citation>
    <scope>NUCLEOTIDE SEQUENCE [LARGE SCALE GENOMIC DNA]</scope>
    <source>
        <strain evidence="2 3">ATCC 29149</strain>
    </source>
</reference>
<dbReference type="EMBL" id="AAYG02000010">
    <property type="protein sequence ID" value="EDN78429.1"/>
    <property type="molecule type" value="Genomic_DNA"/>
</dbReference>